<dbReference type="Proteomes" id="UP000179807">
    <property type="component" value="Unassembled WGS sequence"/>
</dbReference>
<dbReference type="VEuPathDB" id="TrichDB:TRFO_08605"/>
<reference evidence="3" key="1">
    <citation type="submission" date="2016-10" db="EMBL/GenBank/DDBJ databases">
        <authorList>
            <person name="Benchimol M."/>
            <person name="Almeida L.G."/>
            <person name="Vasconcelos A.T."/>
            <person name="Perreira-Neves A."/>
            <person name="Rosa I.A."/>
            <person name="Tasca T."/>
            <person name="Bogo M.R."/>
            <person name="de Souza W."/>
        </authorList>
    </citation>
    <scope>NUCLEOTIDE SEQUENCE [LARGE SCALE GENOMIC DNA]</scope>
    <source>
        <strain evidence="3">K</strain>
    </source>
</reference>
<name>A0A1J4JKV9_9EUKA</name>
<proteinExistence type="predicted"/>
<evidence type="ECO:0000313" key="3">
    <source>
        <dbReference type="EMBL" id="OHS99047.1"/>
    </source>
</evidence>
<feature type="transmembrane region" description="Helical" evidence="1">
    <location>
        <begin position="349"/>
        <end position="371"/>
    </location>
</feature>
<feature type="transmembrane region" description="Helical" evidence="1">
    <location>
        <begin position="377"/>
        <end position="397"/>
    </location>
</feature>
<accession>A0A1J4JKV9</accession>
<dbReference type="AlphaFoldDB" id="A0A1J4JKV9"/>
<keyword evidence="4" id="KW-1185">Reference proteome</keyword>
<keyword evidence="1" id="KW-0812">Transmembrane</keyword>
<evidence type="ECO:0000313" key="4">
    <source>
        <dbReference type="Proteomes" id="UP000179807"/>
    </source>
</evidence>
<gene>
    <name evidence="3" type="ORF">TRFO_08605</name>
</gene>
<keyword evidence="1" id="KW-1133">Transmembrane helix</keyword>
<organism evidence="3 4">
    <name type="scientific">Tritrichomonas foetus</name>
    <dbReference type="NCBI Taxonomy" id="1144522"/>
    <lineage>
        <taxon>Eukaryota</taxon>
        <taxon>Metamonada</taxon>
        <taxon>Parabasalia</taxon>
        <taxon>Tritrichomonadida</taxon>
        <taxon>Tritrichomonadidae</taxon>
        <taxon>Tritrichomonas</taxon>
    </lineage>
</organism>
<sequence length="621" mass="69772">MTFPTLTNADTQHFLQISAIDITGRQNDSQAQLHVTITYINNTQSPIQIAYSPPLDNTYMVEKVKATSNGVSLGPVEKPDYRPSVNKSNSMELGLLDEQETFVTRLGSVKPGSECQLIFDITVRSVMTYTDVCQTIMKLTASAHGNTIGINEVFISGIRFQMIVDVNLSSSIVEITSNLGNLDFEALSANSGRIHISSIPTTNELDYSIKLTTVAIDLNRTRPRANSARRVYSYGQVKPSDACKLLVDAHNTSDIIEKSCLLAQAAHGYQQSTENVITDIVVRNFPQYDGDILTLAKNTGTEILTAIQPSAWIDDRHDSVFSPYEGYYIHNYLNMWNGRTFKGHVIHNLTIGVHSIICFVILLFSIVLWGLMRKNAVGIFFGLVIALYIGLNCYYIFRKKSLYCRRLNNEIVSSVRRNIVQFRTAIPPGYIDATPSPVATAGIFWKTMFFEPGFDVLLRLVTTLARNPTDPLYSDPKSFRSLMLLHRYIIPMVFAFNDEPKMAQIGLIVKSFRKVITNALLQGSEEIKQSIEQEIYDSLENENVRASRPMNLRHFTIDVPGILDLFKSISNAAAGRTGAKGEELRHQFSRLNEAIRNAERNGTFEEMKQTINSTPYLEYYS</sequence>
<dbReference type="Pfam" id="PF08487">
    <property type="entry name" value="VIT"/>
    <property type="match status" value="1"/>
</dbReference>
<dbReference type="GeneID" id="94829096"/>
<dbReference type="RefSeq" id="XP_068352184.1">
    <property type="nucleotide sequence ID" value="XM_068494392.1"/>
</dbReference>
<evidence type="ECO:0000259" key="2">
    <source>
        <dbReference type="Pfam" id="PF08487"/>
    </source>
</evidence>
<comment type="caution">
    <text evidence="3">The sequence shown here is derived from an EMBL/GenBank/DDBJ whole genome shotgun (WGS) entry which is preliminary data.</text>
</comment>
<keyword evidence="1" id="KW-0472">Membrane</keyword>
<protein>
    <recommendedName>
        <fullName evidence="2">VIT domain-containing protein</fullName>
    </recommendedName>
</protein>
<feature type="domain" description="VIT" evidence="2">
    <location>
        <begin position="18"/>
        <end position="117"/>
    </location>
</feature>
<dbReference type="InterPro" id="IPR013694">
    <property type="entry name" value="VIT"/>
</dbReference>
<evidence type="ECO:0000256" key="1">
    <source>
        <dbReference type="SAM" id="Phobius"/>
    </source>
</evidence>
<dbReference type="EMBL" id="MLAK01001026">
    <property type="protein sequence ID" value="OHS99047.1"/>
    <property type="molecule type" value="Genomic_DNA"/>
</dbReference>